<dbReference type="InterPro" id="IPR006603">
    <property type="entry name" value="PQ-loop_rpt"/>
</dbReference>
<evidence type="ECO:0000256" key="3">
    <source>
        <dbReference type="ARBA" id="ARBA00022448"/>
    </source>
</evidence>
<accession>B3RRA9</accession>
<evidence type="ECO:0000256" key="8">
    <source>
        <dbReference type="ARBA" id="ARBA00023136"/>
    </source>
</evidence>
<feature type="transmembrane region" description="Helical" evidence="11">
    <location>
        <begin position="121"/>
        <end position="142"/>
    </location>
</feature>
<dbReference type="eggNOG" id="KOG3145">
    <property type="taxonomic scope" value="Eukaryota"/>
</dbReference>
<dbReference type="AlphaFoldDB" id="B3RRA9"/>
<evidence type="ECO:0000313" key="12">
    <source>
        <dbReference type="EMBL" id="EDV26846.1"/>
    </source>
</evidence>
<keyword evidence="7 11" id="KW-1133">Transmembrane helix</keyword>
<evidence type="ECO:0000256" key="7">
    <source>
        <dbReference type="ARBA" id="ARBA00022989"/>
    </source>
</evidence>
<dbReference type="Proteomes" id="UP000009022">
    <property type="component" value="Unassembled WGS sequence"/>
</dbReference>
<name>B3RRA9_TRIAD</name>
<feature type="transmembrane region" description="Helical" evidence="11">
    <location>
        <begin position="172"/>
        <end position="190"/>
    </location>
</feature>
<dbReference type="InterPro" id="IPR005282">
    <property type="entry name" value="LC_transporter"/>
</dbReference>
<evidence type="ECO:0000256" key="2">
    <source>
        <dbReference type="ARBA" id="ARBA00006855"/>
    </source>
</evidence>
<dbReference type="SMART" id="SM00679">
    <property type="entry name" value="CTNS"/>
    <property type="match status" value="2"/>
</dbReference>
<protein>
    <recommendedName>
        <fullName evidence="14">Cystinosin</fullName>
    </recommendedName>
</protein>
<dbReference type="PANTHER" id="PTHR13131">
    <property type="entry name" value="CYSTINOSIN"/>
    <property type="match status" value="1"/>
</dbReference>
<feature type="transmembrane region" description="Helical" evidence="11">
    <location>
        <begin position="265"/>
        <end position="287"/>
    </location>
</feature>
<keyword evidence="13" id="KW-1185">Reference proteome</keyword>
<dbReference type="InParanoid" id="B3RRA9"/>
<comment type="similarity">
    <text evidence="2">Belongs to the cystinosin family.</text>
</comment>
<dbReference type="Gene3D" id="1.20.1280.290">
    <property type="match status" value="2"/>
</dbReference>
<feature type="transmembrane region" description="Helical" evidence="11">
    <location>
        <begin position="202"/>
        <end position="222"/>
    </location>
</feature>
<comment type="subcellular location">
    <subcellularLocation>
        <location evidence="1">Lysosome membrane</location>
        <topology evidence="1">Multi-pass membrane protein</topology>
    </subcellularLocation>
</comment>
<dbReference type="PhylomeDB" id="B3RRA9"/>
<evidence type="ECO:0008006" key="14">
    <source>
        <dbReference type="Google" id="ProtNLM"/>
    </source>
</evidence>
<dbReference type="GeneID" id="6752055"/>
<sequence length="335" mass="38032">MTNHLRDLYHIDSAIPKQATTINLYSRNILVVTVPDEVTIQNDPAPRANFTITAVGPGETEIIMNTTSQEISNISHNYIKVEVIRSQTLLVINAIIGWLYFLAWTISFYPQVLENWQRKSVIGLNFDLVALNLIGFSAYAAFNINLFWVDEIKKEYKALHPYEIIPVKGNDVFFGIHSVILTIFLILQCIRYERGNQKVSRTGTILVSGSTIFIFVSLILAIVGKISWLNFFYYLSYVKLGVNVVKNVPQVYLNYKRQSTEGWSITGVLLDVVGGVFSVLQMILIAYNHDDWGSMLGNPTKFGLGVLSIAFDVIFIIQHYILYKRDKTYVTLINS</sequence>
<dbReference type="PANTHER" id="PTHR13131:SF5">
    <property type="entry name" value="CYSTINOSIN"/>
    <property type="match status" value="1"/>
</dbReference>
<dbReference type="STRING" id="10228.B3RRA9"/>
<dbReference type="GO" id="GO:0005774">
    <property type="term" value="C:vacuolar membrane"/>
    <property type="evidence" value="ECO:0000318"/>
    <property type="project" value="GO_Central"/>
</dbReference>
<dbReference type="GO" id="GO:0015811">
    <property type="term" value="P:L-cystine transport"/>
    <property type="evidence" value="ECO:0000318"/>
    <property type="project" value="GO_Central"/>
</dbReference>
<keyword evidence="3" id="KW-0813">Transport</keyword>
<keyword evidence="5" id="KW-0677">Repeat</keyword>
<dbReference type="RefSeq" id="XP_002110842.1">
    <property type="nucleotide sequence ID" value="XM_002110806.1"/>
</dbReference>
<dbReference type="GO" id="GO:0015184">
    <property type="term" value="F:L-cystine transmembrane transporter activity"/>
    <property type="evidence" value="ECO:0000318"/>
    <property type="project" value="GO_Central"/>
</dbReference>
<gene>
    <name evidence="12" type="ORF">TRIADDRAFT_54169</name>
</gene>
<evidence type="ECO:0000256" key="10">
    <source>
        <dbReference type="ARBA" id="ARBA00048473"/>
    </source>
</evidence>
<feature type="transmembrane region" description="Helical" evidence="11">
    <location>
        <begin position="90"/>
        <end position="109"/>
    </location>
</feature>
<dbReference type="GO" id="GO:0005765">
    <property type="term" value="C:lysosomal membrane"/>
    <property type="evidence" value="ECO:0007669"/>
    <property type="project" value="UniProtKB-SubCell"/>
</dbReference>
<comment type="catalytic activity">
    <reaction evidence="10">
        <text>L-cystine(out) + H(+)(out) = L-cystine(in) + H(+)(in)</text>
        <dbReference type="Rhea" id="RHEA:66172"/>
        <dbReference type="ChEBI" id="CHEBI:15378"/>
        <dbReference type="ChEBI" id="CHEBI:35491"/>
    </reaction>
    <physiologicalReaction direction="left-to-right" evidence="10">
        <dbReference type="Rhea" id="RHEA:66173"/>
    </physiologicalReaction>
</comment>
<dbReference type="KEGG" id="tad:TRIADDRAFT_54169"/>
<dbReference type="FunFam" id="1.20.1280.290:FF:000016">
    <property type="entry name" value="Cystinosin homolog"/>
    <property type="match status" value="1"/>
</dbReference>
<dbReference type="CTD" id="6752055"/>
<dbReference type="GO" id="GO:0015293">
    <property type="term" value="F:symporter activity"/>
    <property type="evidence" value="ECO:0007669"/>
    <property type="project" value="UniProtKB-KW"/>
</dbReference>
<dbReference type="Pfam" id="PF04193">
    <property type="entry name" value="PQ-loop"/>
    <property type="match status" value="2"/>
</dbReference>
<evidence type="ECO:0000256" key="4">
    <source>
        <dbReference type="ARBA" id="ARBA00022692"/>
    </source>
</evidence>
<keyword evidence="9" id="KW-0458">Lysosome</keyword>
<dbReference type="OrthoDB" id="75720at2759"/>
<evidence type="ECO:0000256" key="9">
    <source>
        <dbReference type="ARBA" id="ARBA00023228"/>
    </source>
</evidence>
<dbReference type="NCBIfam" id="TIGR00951">
    <property type="entry name" value="2A43"/>
    <property type="match status" value="1"/>
</dbReference>
<keyword evidence="8 11" id="KW-0472">Membrane</keyword>
<evidence type="ECO:0000256" key="11">
    <source>
        <dbReference type="SAM" id="Phobius"/>
    </source>
</evidence>
<evidence type="ECO:0000256" key="1">
    <source>
        <dbReference type="ARBA" id="ARBA00004155"/>
    </source>
</evidence>
<organism evidence="12 13">
    <name type="scientific">Trichoplax adhaerens</name>
    <name type="common">Trichoplax reptans</name>
    <dbReference type="NCBI Taxonomy" id="10228"/>
    <lineage>
        <taxon>Eukaryota</taxon>
        <taxon>Metazoa</taxon>
        <taxon>Placozoa</taxon>
        <taxon>Uniplacotomia</taxon>
        <taxon>Trichoplacea</taxon>
        <taxon>Trichoplacidae</taxon>
        <taxon>Trichoplax</taxon>
    </lineage>
</organism>
<dbReference type="EMBL" id="DS985243">
    <property type="protein sequence ID" value="EDV26846.1"/>
    <property type="molecule type" value="Genomic_DNA"/>
</dbReference>
<proteinExistence type="inferred from homology"/>
<feature type="transmembrane region" description="Helical" evidence="11">
    <location>
        <begin position="302"/>
        <end position="323"/>
    </location>
</feature>
<evidence type="ECO:0000256" key="6">
    <source>
        <dbReference type="ARBA" id="ARBA00022847"/>
    </source>
</evidence>
<dbReference type="HOGENOM" id="CLU_046327_1_0_1"/>
<reference evidence="12 13" key="1">
    <citation type="journal article" date="2008" name="Nature">
        <title>The Trichoplax genome and the nature of placozoans.</title>
        <authorList>
            <person name="Srivastava M."/>
            <person name="Begovic E."/>
            <person name="Chapman J."/>
            <person name="Putnam N.H."/>
            <person name="Hellsten U."/>
            <person name="Kawashima T."/>
            <person name="Kuo A."/>
            <person name="Mitros T."/>
            <person name="Salamov A."/>
            <person name="Carpenter M.L."/>
            <person name="Signorovitch A.Y."/>
            <person name="Moreno M.A."/>
            <person name="Kamm K."/>
            <person name="Grimwood J."/>
            <person name="Schmutz J."/>
            <person name="Shapiro H."/>
            <person name="Grigoriev I.V."/>
            <person name="Buss L.W."/>
            <person name="Schierwater B."/>
            <person name="Dellaporta S.L."/>
            <person name="Rokhsar D.S."/>
        </authorList>
    </citation>
    <scope>NUCLEOTIDE SEQUENCE [LARGE SCALE GENOMIC DNA]</scope>
    <source>
        <strain evidence="12 13">Grell-BS-1999</strain>
    </source>
</reference>
<evidence type="ECO:0000313" key="13">
    <source>
        <dbReference type="Proteomes" id="UP000009022"/>
    </source>
</evidence>
<dbReference type="OMA" id="THSSEMN"/>
<keyword evidence="4 11" id="KW-0812">Transmembrane</keyword>
<evidence type="ECO:0000256" key="5">
    <source>
        <dbReference type="ARBA" id="ARBA00022737"/>
    </source>
</evidence>
<keyword evidence="6" id="KW-0769">Symport</keyword>